<organism evidence="1 2">
    <name type="scientific">Devosia salina</name>
    <dbReference type="NCBI Taxonomy" id="2860336"/>
    <lineage>
        <taxon>Bacteria</taxon>
        <taxon>Pseudomonadati</taxon>
        <taxon>Pseudomonadota</taxon>
        <taxon>Alphaproteobacteria</taxon>
        <taxon>Hyphomicrobiales</taxon>
        <taxon>Devosiaceae</taxon>
        <taxon>Devosia</taxon>
    </lineage>
</organism>
<accession>A0ABX8WLB7</accession>
<proteinExistence type="predicted"/>
<dbReference type="EMBL" id="CP080590">
    <property type="protein sequence ID" value="QYO79095.1"/>
    <property type="molecule type" value="Genomic_DNA"/>
</dbReference>
<sequence>MAALNDPSAVAVQAVGPVTAVTDAHGRPLPCEDLLADVRASTAATTVSAADKPTLDELTNKGIERCNADDDRRADDFFVQALAILGK</sequence>
<evidence type="ECO:0000313" key="2">
    <source>
        <dbReference type="Proteomes" id="UP000825799"/>
    </source>
</evidence>
<gene>
    <name evidence="1" type="ORF">K1X15_13125</name>
</gene>
<reference evidence="1 2" key="1">
    <citation type="submission" date="2021-08" db="EMBL/GenBank/DDBJ databases">
        <title>Devosia salina sp. nov., isolated from the South China Sea sediment.</title>
        <authorList>
            <person name="Zhou Z."/>
        </authorList>
    </citation>
    <scope>NUCLEOTIDE SEQUENCE [LARGE SCALE GENOMIC DNA]</scope>
    <source>
        <strain evidence="1 2">SCS-3</strain>
    </source>
</reference>
<protein>
    <submittedName>
        <fullName evidence="1">Uncharacterized protein</fullName>
    </submittedName>
</protein>
<evidence type="ECO:0000313" key="1">
    <source>
        <dbReference type="EMBL" id="QYO79095.1"/>
    </source>
</evidence>
<name>A0ABX8WLB7_9HYPH</name>
<keyword evidence="2" id="KW-1185">Reference proteome</keyword>
<dbReference type="Proteomes" id="UP000825799">
    <property type="component" value="Chromosome"/>
</dbReference>